<dbReference type="SUPFAM" id="SSF56784">
    <property type="entry name" value="HAD-like"/>
    <property type="match status" value="1"/>
</dbReference>
<gene>
    <name evidence="3" type="ORF">B0J11DRAFT_561756</name>
</gene>
<dbReference type="PANTHER" id="PTHR43316">
    <property type="entry name" value="HYDROLASE, HALOACID DELAHOGENASE-RELATED"/>
    <property type="match status" value="1"/>
</dbReference>
<comment type="similarity">
    <text evidence="1">Belongs to the HAD-like hydrolase superfamily. S-2-haloalkanoic acid dehalogenase family.</text>
</comment>
<dbReference type="PRINTS" id="PR00413">
    <property type="entry name" value="HADHALOGNASE"/>
</dbReference>
<dbReference type="PANTHER" id="PTHR43316:SF3">
    <property type="entry name" value="HALOACID DEHALOGENASE, TYPE II (AFU_ORTHOLOGUE AFUA_2G07750)-RELATED"/>
    <property type="match status" value="1"/>
</dbReference>
<dbReference type="InterPro" id="IPR006439">
    <property type="entry name" value="HAD-SF_hydro_IA"/>
</dbReference>
<dbReference type="EMBL" id="JAGMWT010000016">
    <property type="protein sequence ID" value="KAH7115147.1"/>
    <property type="molecule type" value="Genomic_DNA"/>
</dbReference>
<dbReference type="Pfam" id="PF00702">
    <property type="entry name" value="Hydrolase"/>
    <property type="match status" value="1"/>
</dbReference>
<dbReference type="SFLD" id="SFLDG01129">
    <property type="entry name" value="C1.5:_HAD__Beta-PGM__Phosphata"/>
    <property type="match status" value="1"/>
</dbReference>
<evidence type="ECO:0000313" key="4">
    <source>
        <dbReference type="Proteomes" id="UP000700596"/>
    </source>
</evidence>
<dbReference type="AlphaFoldDB" id="A0A9P9D9Y1"/>
<keyword evidence="2" id="KW-0378">Hydrolase</keyword>
<evidence type="ECO:0000313" key="3">
    <source>
        <dbReference type="EMBL" id="KAH7115147.1"/>
    </source>
</evidence>
<organism evidence="3 4">
    <name type="scientific">Dendryphion nanum</name>
    <dbReference type="NCBI Taxonomy" id="256645"/>
    <lineage>
        <taxon>Eukaryota</taxon>
        <taxon>Fungi</taxon>
        <taxon>Dikarya</taxon>
        <taxon>Ascomycota</taxon>
        <taxon>Pezizomycotina</taxon>
        <taxon>Dothideomycetes</taxon>
        <taxon>Pleosporomycetidae</taxon>
        <taxon>Pleosporales</taxon>
        <taxon>Torulaceae</taxon>
        <taxon>Dendryphion</taxon>
    </lineage>
</organism>
<protein>
    <submittedName>
        <fullName evidence="3">HAD-like domain-containing protein</fullName>
    </submittedName>
</protein>
<sequence length="265" mass="29677">MVLPKPPKALLFDVFGTCVDWRTTVTRALYTQAHESLNSAAASLPTSVRTKATDMTLEEWGSFAQRWRDSYKEFTRSLATDPTLPWKTVDEHHLDALADLVSSHDLEGLWTHSELRLLSLIWHRLEPWPDSSPGIAKLNKRAQTATLSNGNLALLSDLKDYCSMEFTYIFSAEMFGSYKPSPKVYLGAVEQLGLHPSECAMVAAHLNDLKAAKSHGLQTIYVERFLEEDWSSDDVDKARAEGWVDFWIPLDAGGFVAVADMLGIE</sequence>
<dbReference type="NCBIfam" id="TIGR01493">
    <property type="entry name" value="HAD-SF-IA-v2"/>
    <property type="match status" value="1"/>
</dbReference>
<keyword evidence="4" id="KW-1185">Reference proteome</keyword>
<dbReference type="InterPro" id="IPR051540">
    <property type="entry name" value="S-2-haloacid_dehalogenase"/>
</dbReference>
<dbReference type="Proteomes" id="UP000700596">
    <property type="component" value="Unassembled WGS sequence"/>
</dbReference>
<dbReference type="InterPro" id="IPR023214">
    <property type="entry name" value="HAD_sf"/>
</dbReference>
<dbReference type="Gene3D" id="1.10.150.240">
    <property type="entry name" value="Putative phosphatase, domain 2"/>
    <property type="match status" value="1"/>
</dbReference>
<evidence type="ECO:0000256" key="1">
    <source>
        <dbReference type="ARBA" id="ARBA00008106"/>
    </source>
</evidence>
<reference evidence="3" key="1">
    <citation type="journal article" date="2021" name="Nat. Commun.">
        <title>Genetic determinants of endophytism in the Arabidopsis root mycobiome.</title>
        <authorList>
            <person name="Mesny F."/>
            <person name="Miyauchi S."/>
            <person name="Thiergart T."/>
            <person name="Pickel B."/>
            <person name="Atanasova L."/>
            <person name="Karlsson M."/>
            <person name="Huettel B."/>
            <person name="Barry K.W."/>
            <person name="Haridas S."/>
            <person name="Chen C."/>
            <person name="Bauer D."/>
            <person name="Andreopoulos W."/>
            <person name="Pangilinan J."/>
            <person name="LaButti K."/>
            <person name="Riley R."/>
            <person name="Lipzen A."/>
            <person name="Clum A."/>
            <person name="Drula E."/>
            <person name="Henrissat B."/>
            <person name="Kohler A."/>
            <person name="Grigoriev I.V."/>
            <person name="Martin F.M."/>
            <person name="Hacquard S."/>
        </authorList>
    </citation>
    <scope>NUCLEOTIDE SEQUENCE</scope>
    <source>
        <strain evidence="3">MPI-CAGE-CH-0243</strain>
    </source>
</reference>
<dbReference type="InterPro" id="IPR006328">
    <property type="entry name" value="2-HAD"/>
</dbReference>
<dbReference type="SFLD" id="SFLDS00003">
    <property type="entry name" value="Haloacid_Dehalogenase"/>
    <property type="match status" value="1"/>
</dbReference>
<evidence type="ECO:0000256" key="2">
    <source>
        <dbReference type="ARBA" id="ARBA00022801"/>
    </source>
</evidence>
<dbReference type="GO" id="GO:0016791">
    <property type="term" value="F:phosphatase activity"/>
    <property type="evidence" value="ECO:0007669"/>
    <property type="project" value="UniProtKB-ARBA"/>
</dbReference>
<dbReference type="OrthoDB" id="40579at2759"/>
<comment type="caution">
    <text evidence="3">The sequence shown here is derived from an EMBL/GenBank/DDBJ whole genome shotgun (WGS) entry which is preliminary data.</text>
</comment>
<dbReference type="InterPro" id="IPR036412">
    <property type="entry name" value="HAD-like_sf"/>
</dbReference>
<dbReference type="InterPro" id="IPR023198">
    <property type="entry name" value="PGP-like_dom2"/>
</dbReference>
<accession>A0A9P9D9Y1</accession>
<name>A0A9P9D9Y1_9PLEO</name>
<dbReference type="GO" id="GO:0019120">
    <property type="term" value="F:hydrolase activity, acting on acid halide bonds, in C-halide compounds"/>
    <property type="evidence" value="ECO:0007669"/>
    <property type="project" value="InterPro"/>
</dbReference>
<dbReference type="Gene3D" id="3.40.50.1000">
    <property type="entry name" value="HAD superfamily/HAD-like"/>
    <property type="match status" value="1"/>
</dbReference>
<dbReference type="NCBIfam" id="TIGR01428">
    <property type="entry name" value="HAD_type_II"/>
    <property type="match status" value="1"/>
</dbReference>
<proteinExistence type="inferred from homology"/>